<dbReference type="AlphaFoldDB" id="A0A0L0N073"/>
<reference evidence="2 3" key="1">
    <citation type="journal article" date="2015" name="BMC Genomics">
        <title>The genome of the truffle-parasite Tolypocladium ophioglossoides and the evolution of antifungal peptaibiotics.</title>
        <authorList>
            <person name="Quandt C.A."/>
            <person name="Bushley K.E."/>
            <person name="Spatafora J.W."/>
        </authorList>
    </citation>
    <scope>NUCLEOTIDE SEQUENCE [LARGE SCALE GENOMIC DNA]</scope>
    <source>
        <strain evidence="2 3">CBS 100239</strain>
    </source>
</reference>
<feature type="non-terminal residue" evidence="2">
    <location>
        <position position="256"/>
    </location>
</feature>
<sequence>MDTQMAALFTMRLGHDEAAGNDPETLQWQMPLEDGPLRYALVKVRCTASASVYGQMEAIYHHIGEGYPYLYLRKEGRRGRETEMAAVASLRISRFPAGVKGWTLKIELANTVSSELLCDAEGLARCLRCPSKRLRPPASLSSVLTVTVKAFSSLLREADGKQATRPKRGAGDIPCAESREWRYADNALGHDKLLPRGAARAQRHPPADDTPAADLERQRLLQRALDNGRRRARQRELAEQAALARAPRQVAAGAGA</sequence>
<dbReference type="OrthoDB" id="2943660at2759"/>
<keyword evidence="3" id="KW-1185">Reference proteome</keyword>
<feature type="region of interest" description="Disordered" evidence="1">
    <location>
        <begin position="195"/>
        <end position="214"/>
    </location>
</feature>
<dbReference type="Proteomes" id="UP000036947">
    <property type="component" value="Unassembled WGS sequence"/>
</dbReference>
<name>A0A0L0N073_TOLOC</name>
<gene>
    <name evidence="2" type="ORF">TOPH_07920</name>
</gene>
<evidence type="ECO:0000313" key="2">
    <source>
        <dbReference type="EMBL" id="KND87424.1"/>
    </source>
</evidence>
<proteinExistence type="predicted"/>
<dbReference type="EMBL" id="LFRF01000036">
    <property type="protein sequence ID" value="KND87424.1"/>
    <property type="molecule type" value="Genomic_DNA"/>
</dbReference>
<comment type="caution">
    <text evidence="2">The sequence shown here is derived from an EMBL/GenBank/DDBJ whole genome shotgun (WGS) entry which is preliminary data.</text>
</comment>
<evidence type="ECO:0000313" key="3">
    <source>
        <dbReference type="Proteomes" id="UP000036947"/>
    </source>
</evidence>
<organism evidence="2 3">
    <name type="scientific">Tolypocladium ophioglossoides (strain CBS 100239)</name>
    <name type="common">Snaketongue truffleclub</name>
    <name type="synonym">Elaphocordyceps ophioglossoides</name>
    <dbReference type="NCBI Taxonomy" id="1163406"/>
    <lineage>
        <taxon>Eukaryota</taxon>
        <taxon>Fungi</taxon>
        <taxon>Dikarya</taxon>
        <taxon>Ascomycota</taxon>
        <taxon>Pezizomycotina</taxon>
        <taxon>Sordariomycetes</taxon>
        <taxon>Hypocreomycetidae</taxon>
        <taxon>Hypocreales</taxon>
        <taxon>Ophiocordycipitaceae</taxon>
        <taxon>Tolypocladium</taxon>
    </lineage>
</organism>
<evidence type="ECO:0000256" key="1">
    <source>
        <dbReference type="SAM" id="MobiDB-lite"/>
    </source>
</evidence>
<accession>A0A0L0N073</accession>
<protein>
    <submittedName>
        <fullName evidence="2">Uncharacterized protein</fullName>
    </submittedName>
</protein>